<accession>A0ABS6AKY8</accession>
<dbReference type="EMBL" id="JAHKNG010000025">
    <property type="protein sequence ID" value="MBU3031159.1"/>
    <property type="molecule type" value="Genomic_DNA"/>
</dbReference>
<evidence type="ECO:0000256" key="1">
    <source>
        <dbReference type="ARBA" id="ARBA00023015"/>
    </source>
</evidence>
<gene>
    <name evidence="5" type="ORF">KNW02_13630</name>
</gene>
<evidence type="ECO:0000313" key="5">
    <source>
        <dbReference type="EMBL" id="MBU3031159.1"/>
    </source>
</evidence>
<dbReference type="PROSITE" id="PS50043">
    <property type="entry name" value="HTH_LUXR_2"/>
    <property type="match status" value="1"/>
</dbReference>
<dbReference type="PANTHER" id="PTHR44688">
    <property type="entry name" value="DNA-BINDING TRANSCRIPTIONAL ACTIVATOR DEVR_DOSR"/>
    <property type="match status" value="1"/>
</dbReference>
<dbReference type="InterPro" id="IPR005143">
    <property type="entry name" value="TF_LuxR_autoind-bd_dom"/>
</dbReference>
<keyword evidence="1" id="KW-0805">Transcription regulation</keyword>
<name>A0ABS6AKY8_9RHOB</name>
<dbReference type="CDD" id="cd06170">
    <property type="entry name" value="LuxR_C_like"/>
    <property type="match status" value="1"/>
</dbReference>
<dbReference type="Pfam" id="PF00196">
    <property type="entry name" value="GerE"/>
    <property type="match status" value="1"/>
</dbReference>
<evidence type="ECO:0000256" key="2">
    <source>
        <dbReference type="ARBA" id="ARBA00023125"/>
    </source>
</evidence>
<dbReference type="InterPro" id="IPR000792">
    <property type="entry name" value="Tscrpt_reg_LuxR_C"/>
</dbReference>
<feature type="domain" description="HTH luxR-type" evidence="4">
    <location>
        <begin position="139"/>
        <end position="204"/>
    </location>
</feature>
<proteinExistence type="predicted"/>
<evidence type="ECO:0000313" key="6">
    <source>
        <dbReference type="Proteomes" id="UP001166191"/>
    </source>
</evidence>
<sequence>MIEQAIPNHEEELARLAEIGTTGFVIGFGLRFGQPDFFLNRYPEAWTTKYEEENYFFGDPVAAWTIARTGAIRWSEITFPDIRNVMPEAAKHGLIYGATVVTKVGRKRSFMSLARPDREMTDAEMEYLHSQIQLWARLFARSQVALTEGEIDVLRLLRDGLTQGEASERLGISTSTVKFRLSSAQKKFGANRTANVIALAARQNII</sequence>
<dbReference type="Proteomes" id="UP001166191">
    <property type="component" value="Unassembled WGS sequence"/>
</dbReference>
<dbReference type="PANTHER" id="PTHR44688:SF16">
    <property type="entry name" value="DNA-BINDING TRANSCRIPTIONAL ACTIVATOR DEVR_DOSR"/>
    <property type="match status" value="1"/>
</dbReference>
<keyword evidence="3" id="KW-0804">Transcription</keyword>
<dbReference type="Pfam" id="PF03472">
    <property type="entry name" value="Autoind_bind"/>
    <property type="match status" value="1"/>
</dbReference>
<evidence type="ECO:0000256" key="3">
    <source>
        <dbReference type="ARBA" id="ARBA00023163"/>
    </source>
</evidence>
<evidence type="ECO:0000259" key="4">
    <source>
        <dbReference type="PROSITE" id="PS50043"/>
    </source>
</evidence>
<organism evidence="5 6">
    <name type="scientific">Paracoccus marinaquae</name>
    <dbReference type="NCBI Taxonomy" id="2841926"/>
    <lineage>
        <taxon>Bacteria</taxon>
        <taxon>Pseudomonadati</taxon>
        <taxon>Pseudomonadota</taxon>
        <taxon>Alphaproteobacteria</taxon>
        <taxon>Rhodobacterales</taxon>
        <taxon>Paracoccaceae</taxon>
        <taxon>Paracoccus</taxon>
    </lineage>
</organism>
<keyword evidence="6" id="KW-1185">Reference proteome</keyword>
<keyword evidence="2" id="KW-0238">DNA-binding</keyword>
<protein>
    <submittedName>
        <fullName evidence="5">LuxR family transcriptional regulator</fullName>
    </submittedName>
</protein>
<reference evidence="5" key="1">
    <citation type="submission" date="2021-06" db="EMBL/GenBank/DDBJ databases">
        <title>Paracoccus bacterium XHP0099 sp. nov., isolated from the surface waters of the Yellow Sea.</title>
        <authorList>
            <person name="Xue H."/>
            <person name="Zhang D."/>
        </authorList>
    </citation>
    <scope>NUCLEOTIDE SEQUENCE</scope>
    <source>
        <strain evidence="5">XHP0099</strain>
    </source>
</reference>
<dbReference type="SMART" id="SM00421">
    <property type="entry name" value="HTH_LUXR"/>
    <property type="match status" value="1"/>
</dbReference>
<dbReference type="RefSeq" id="WP_216033832.1">
    <property type="nucleotide sequence ID" value="NZ_JAHKNG010000025.1"/>
</dbReference>
<comment type="caution">
    <text evidence="5">The sequence shown here is derived from an EMBL/GenBank/DDBJ whole genome shotgun (WGS) entry which is preliminary data.</text>
</comment>